<evidence type="ECO:0000313" key="2">
    <source>
        <dbReference type="Proteomes" id="UP000243217"/>
    </source>
</evidence>
<protein>
    <submittedName>
        <fullName evidence="1">Uncharacterized protein</fullName>
    </submittedName>
</protein>
<dbReference type="AlphaFoldDB" id="A0A1V9ZL62"/>
<proteinExistence type="predicted"/>
<reference evidence="1 2" key="1">
    <citation type="journal article" date="2014" name="Genome Biol. Evol.">
        <title>The secreted proteins of Achlya hypogyna and Thraustotheca clavata identify the ancestral oomycete secretome and reveal gene acquisitions by horizontal gene transfer.</title>
        <authorList>
            <person name="Misner I."/>
            <person name="Blouin N."/>
            <person name="Leonard G."/>
            <person name="Richards T.A."/>
            <person name="Lane C.E."/>
        </authorList>
    </citation>
    <scope>NUCLEOTIDE SEQUENCE [LARGE SCALE GENOMIC DNA]</scope>
    <source>
        <strain evidence="1 2">ATCC 34112</strain>
    </source>
</reference>
<dbReference type="OrthoDB" id="191287at2759"/>
<dbReference type="Proteomes" id="UP000243217">
    <property type="component" value="Unassembled WGS sequence"/>
</dbReference>
<name>A0A1V9ZL62_9STRA</name>
<comment type="caution">
    <text evidence="1">The sequence shown here is derived from an EMBL/GenBank/DDBJ whole genome shotgun (WGS) entry which is preliminary data.</text>
</comment>
<keyword evidence="2" id="KW-1185">Reference proteome</keyword>
<sequence>MSGGEALFQRRQKSQGSSFLDGIGAELTSFLCEREDKYLDHIEMQRKHLHRLREINSNKNEVKIALMKARKVNLILGVDEKLRALPEKYMKVFETLGKNLDDVLMSITLRYYATIEAEMNYIQEWKKEQDVGINMEMEEAKMEMHLRTFAVYLESETGGSVKLLRLAETHPQGLRCSRAAIENMKKTPGLEMRVMNVYKIEHEQLLAQFQSEMAHGHQIKGLFCSISAGSLERCIAYGMEEPNSKKFFRDSWYSIQGRDKKYAEQLVSGSAPIEFPKRFSRYSTLKEHKKDDGCIQFLGLCRVLLDSTAATYLESEVSHFVSTKLSVHHLGRFRFVNKEPPEPIPQNLQCDITSPNVDLPRIRSILRFPDTEEDECISGVPQLPHILATRGLRKTRPELFQPKRLSLEEVQSNCSSQRAHLLQAVHQATQHFWTLVHQAWSLHAHKPPSTINASKQDNNEISNERLVILEKQRALHTYKTKLKLSPSPYRPSKTIFVISAG</sequence>
<organism evidence="1 2">
    <name type="scientific">Thraustotheca clavata</name>
    <dbReference type="NCBI Taxonomy" id="74557"/>
    <lineage>
        <taxon>Eukaryota</taxon>
        <taxon>Sar</taxon>
        <taxon>Stramenopiles</taxon>
        <taxon>Oomycota</taxon>
        <taxon>Saprolegniomycetes</taxon>
        <taxon>Saprolegniales</taxon>
        <taxon>Achlyaceae</taxon>
        <taxon>Thraustotheca</taxon>
    </lineage>
</organism>
<dbReference type="EMBL" id="JNBS01001847">
    <property type="protein sequence ID" value="OQR98725.1"/>
    <property type="molecule type" value="Genomic_DNA"/>
</dbReference>
<gene>
    <name evidence="1" type="ORF">THRCLA_21880</name>
</gene>
<evidence type="ECO:0000313" key="1">
    <source>
        <dbReference type="EMBL" id="OQR98725.1"/>
    </source>
</evidence>
<accession>A0A1V9ZL62</accession>